<dbReference type="AlphaFoldDB" id="A0A6N8G1Y6"/>
<reference evidence="2 3" key="1">
    <citation type="journal article" date="2019" name="Front. Microbiol.">
        <title>Genomic Features for Desiccation Tolerance and Sugar Biosynthesis in the Extremophile Gloeocapsopsis sp. UTEX B3054.</title>
        <authorList>
            <person name="Urrejola C."/>
            <person name="Alcorta J."/>
            <person name="Salas L."/>
            <person name="Vasquez M."/>
            <person name="Polz M.F."/>
            <person name="Vicuna R."/>
            <person name="Diez B."/>
        </authorList>
    </citation>
    <scope>NUCLEOTIDE SEQUENCE [LARGE SCALE GENOMIC DNA]</scope>
    <source>
        <strain evidence="2 3">1H9</strain>
    </source>
</reference>
<name>A0A6N8G1Y6_9CHRO</name>
<sequence>MAKATEALEAIPPVRAAAQKAQQTANEGVQLAKDANAAIPPVRAAAQKAQQTANEGVAKATEALEAIPPVRAAAQKAQQTADKGVSKTNQALQTANTVNNTANNANTTAQAANAKANQALNQPRTRVTITPSTGITKDEAALTKFINTTVRQATGITAEQAKAEQIRQQTIIPQIVNNTIQQSPLIKQIQQSPTNINSSQIPAIQQDLNKLKQRVTEGEKVNQKGLEELTKIGTGLAGITVLLKGIPDSTVTKIKAPLETIARQTTPDALANAAATGTCRTTQPGGCTTKAINQGNQSLQDWIKQNLGNLVNAGDTAIDTDTNLRVRNLQNKLGTNKYPMILPEYLLDDYLDKTIIINDQVDFQVWSLKQWDALIGLFPIKIERTDENGNKQMLKFENIAEAIAEITGLLAEIAFDADTSVNVGVHATAEAIGAKTAALQAVSYVKAVIDYMGFQGQATSFPVPISVTPGAVGLDGKLQESELGDFLKPSTQQAIGFKNTDPVDMRLVLRRILEDGEIARAALYRPLKPDADNVTRITGDGIKEDKVKEKEKLDNEWDKFIRRMEEHATGTKTDIDTDDKPDRNTNS</sequence>
<keyword evidence="3" id="KW-1185">Reference proteome</keyword>
<organism evidence="2 3">
    <name type="scientific">Gloeocapsopsis dulcis AAB1 = 1H9</name>
    <dbReference type="NCBI Taxonomy" id="1433147"/>
    <lineage>
        <taxon>Bacteria</taxon>
        <taxon>Bacillati</taxon>
        <taxon>Cyanobacteriota</taxon>
        <taxon>Cyanophyceae</taxon>
        <taxon>Oscillatoriophycideae</taxon>
        <taxon>Chroococcales</taxon>
        <taxon>Chroococcaceae</taxon>
        <taxon>Gloeocapsopsis</taxon>
        <taxon>Gloeocapsopsis dulcis</taxon>
    </lineage>
</organism>
<proteinExistence type="predicted"/>
<comment type="caution">
    <text evidence="2">The sequence shown here is derived from an EMBL/GenBank/DDBJ whole genome shotgun (WGS) entry which is preliminary data.</text>
</comment>
<dbReference type="EMBL" id="NAPY01000075">
    <property type="protein sequence ID" value="MUL39343.1"/>
    <property type="molecule type" value="Genomic_DNA"/>
</dbReference>
<evidence type="ECO:0000256" key="1">
    <source>
        <dbReference type="SAM" id="MobiDB-lite"/>
    </source>
</evidence>
<gene>
    <name evidence="2" type="ORF">BWI75_24410</name>
</gene>
<accession>A0A6N8G1Y6</accession>
<protein>
    <submittedName>
        <fullName evidence="2">Uncharacterized protein</fullName>
    </submittedName>
</protein>
<feature type="region of interest" description="Disordered" evidence="1">
    <location>
        <begin position="563"/>
        <end position="587"/>
    </location>
</feature>
<evidence type="ECO:0000313" key="3">
    <source>
        <dbReference type="Proteomes" id="UP000441797"/>
    </source>
</evidence>
<evidence type="ECO:0000313" key="2">
    <source>
        <dbReference type="EMBL" id="MUL39343.1"/>
    </source>
</evidence>
<dbReference type="Proteomes" id="UP000441797">
    <property type="component" value="Unassembled WGS sequence"/>
</dbReference>